<dbReference type="Proteomes" id="UP001302126">
    <property type="component" value="Unassembled WGS sequence"/>
</dbReference>
<keyword evidence="3" id="KW-1185">Reference proteome</keyword>
<feature type="region of interest" description="Disordered" evidence="1">
    <location>
        <begin position="57"/>
        <end position="77"/>
    </location>
</feature>
<proteinExistence type="predicted"/>
<sequence>MPSCSYCHELGLECLALDSSRRCRNCVSANRSSCDVWGVDPSAFDAMIAEKQRLDQEKEAIRQQKKQLRENSKRVREQQRALEARFRKVVARELRDIDELEREEGPSTSAPAPPSLVGVEDFASSADFSYWAADPSLLDSLDAVGGTAGASQGNSGS</sequence>
<reference evidence="2" key="1">
    <citation type="journal article" date="2023" name="Mol. Phylogenet. Evol.">
        <title>Genome-scale phylogeny and comparative genomics of the fungal order Sordariales.</title>
        <authorList>
            <person name="Hensen N."/>
            <person name="Bonometti L."/>
            <person name="Westerberg I."/>
            <person name="Brannstrom I.O."/>
            <person name="Guillou S."/>
            <person name="Cros-Aarteil S."/>
            <person name="Calhoun S."/>
            <person name="Haridas S."/>
            <person name="Kuo A."/>
            <person name="Mondo S."/>
            <person name="Pangilinan J."/>
            <person name="Riley R."/>
            <person name="LaButti K."/>
            <person name="Andreopoulos B."/>
            <person name="Lipzen A."/>
            <person name="Chen C."/>
            <person name="Yan M."/>
            <person name="Daum C."/>
            <person name="Ng V."/>
            <person name="Clum A."/>
            <person name="Steindorff A."/>
            <person name="Ohm R.A."/>
            <person name="Martin F."/>
            <person name="Silar P."/>
            <person name="Natvig D.O."/>
            <person name="Lalanne C."/>
            <person name="Gautier V."/>
            <person name="Ament-Velasquez S.L."/>
            <person name="Kruys A."/>
            <person name="Hutchinson M.I."/>
            <person name="Powell A.J."/>
            <person name="Barry K."/>
            <person name="Miller A.N."/>
            <person name="Grigoriev I.V."/>
            <person name="Debuchy R."/>
            <person name="Gladieux P."/>
            <person name="Hiltunen Thoren M."/>
            <person name="Johannesson H."/>
        </authorList>
    </citation>
    <scope>NUCLEOTIDE SEQUENCE</scope>
    <source>
        <strain evidence="2">PSN309</strain>
    </source>
</reference>
<evidence type="ECO:0000313" key="3">
    <source>
        <dbReference type="Proteomes" id="UP001302126"/>
    </source>
</evidence>
<name>A0AAN6WIS6_9PEZI</name>
<evidence type="ECO:0000256" key="1">
    <source>
        <dbReference type="SAM" id="MobiDB-lite"/>
    </source>
</evidence>
<reference evidence="2" key="2">
    <citation type="submission" date="2023-05" db="EMBL/GenBank/DDBJ databases">
        <authorList>
            <consortium name="Lawrence Berkeley National Laboratory"/>
            <person name="Steindorff A."/>
            <person name="Hensen N."/>
            <person name="Bonometti L."/>
            <person name="Westerberg I."/>
            <person name="Brannstrom I.O."/>
            <person name="Guillou S."/>
            <person name="Cros-Aarteil S."/>
            <person name="Calhoun S."/>
            <person name="Haridas S."/>
            <person name="Kuo A."/>
            <person name="Mondo S."/>
            <person name="Pangilinan J."/>
            <person name="Riley R."/>
            <person name="Labutti K."/>
            <person name="Andreopoulos B."/>
            <person name="Lipzen A."/>
            <person name="Chen C."/>
            <person name="Yanf M."/>
            <person name="Daum C."/>
            <person name="Ng V."/>
            <person name="Clum A."/>
            <person name="Ohm R."/>
            <person name="Martin F."/>
            <person name="Silar P."/>
            <person name="Natvig D."/>
            <person name="Lalanne C."/>
            <person name="Gautier V."/>
            <person name="Ament-Velasquez S.L."/>
            <person name="Kruys A."/>
            <person name="Hutchinson M.I."/>
            <person name="Powell A.J."/>
            <person name="Barry K."/>
            <person name="Miller A.N."/>
            <person name="Grigoriev I.V."/>
            <person name="Debuchy R."/>
            <person name="Gladieux P."/>
            <person name="Thoren M.H."/>
            <person name="Johannesson H."/>
        </authorList>
    </citation>
    <scope>NUCLEOTIDE SEQUENCE</scope>
    <source>
        <strain evidence="2">PSN309</strain>
    </source>
</reference>
<dbReference type="EMBL" id="MU864828">
    <property type="protein sequence ID" value="KAK4182011.1"/>
    <property type="molecule type" value="Genomic_DNA"/>
</dbReference>
<gene>
    <name evidence="2" type="ORF">QBC35DRAFT_536747</name>
</gene>
<comment type="caution">
    <text evidence="2">The sequence shown here is derived from an EMBL/GenBank/DDBJ whole genome shotgun (WGS) entry which is preliminary data.</text>
</comment>
<protein>
    <submittedName>
        <fullName evidence="2">Uncharacterized protein</fullName>
    </submittedName>
</protein>
<feature type="region of interest" description="Disordered" evidence="1">
    <location>
        <begin position="97"/>
        <end position="118"/>
    </location>
</feature>
<accession>A0AAN6WIS6</accession>
<dbReference type="AlphaFoldDB" id="A0AAN6WIS6"/>
<organism evidence="2 3">
    <name type="scientific">Podospora australis</name>
    <dbReference type="NCBI Taxonomy" id="1536484"/>
    <lineage>
        <taxon>Eukaryota</taxon>
        <taxon>Fungi</taxon>
        <taxon>Dikarya</taxon>
        <taxon>Ascomycota</taxon>
        <taxon>Pezizomycotina</taxon>
        <taxon>Sordariomycetes</taxon>
        <taxon>Sordariomycetidae</taxon>
        <taxon>Sordariales</taxon>
        <taxon>Podosporaceae</taxon>
        <taxon>Podospora</taxon>
    </lineage>
</organism>
<evidence type="ECO:0000313" key="2">
    <source>
        <dbReference type="EMBL" id="KAK4182011.1"/>
    </source>
</evidence>